<evidence type="ECO:0000256" key="1">
    <source>
        <dbReference type="ARBA" id="ARBA00004370"/>
    </source>
</evidence>
<name>A0A9P0DQ56_PHACE</name>
<dbReference type="Pfam" id="PF24160">
    <property type="entry name" value="UVB_sens_C"/>
    <property type="match status" value="1"/>
</dbReference>
<evidence type="ECO:0000256" key="2">
    <source>
        <dbReference type="ARBA" id="ARBA00007558"/>
    </source>
</evidence>
<dbReference type="Pfam" id="PF04884">
    <property type="entry name" value="UVB_sens_prot"/>
    <property type="match status" value="1"/>
</dbReference>
<dbReference type="InterPro" id="IPR054549">
    <property type="entry name" value="UVB_sens_RUS_dom"/>
</dbReference>
<keyword evidence="5" id="KW-0472">Membrane</keyword>
<feature type="domain" description="Protein root UVB sensitive/RUS" evidence="6">
    <location>
        <begin position="50"/>
        <end position="281"/>
    </location>
</feature>
<dbReference type="InterPro" id="IPR055412">
    <property type="entry name" value="UVB_sens_C"/>
</dbReference>
<feature type="domain" description="Root UVB sensitive protein C-terminal" evidence="7">
    <location>
        <begin position="285"/>
        <end position="466"/>
    </location>
</feature>
<evidence type="ECO:0000313" key="9">
    <source>
        <dbReference type="Proteomes" id="UP001153737"/>
    </source>
</evidence>
<evidence type="ECO:0000256" key="3">
    <source>
        <dbReference type="ARBA" id="ARBA00022692"/>
    </source>
</evidence>
<dbReference type="AlphaFoldDB" id="A0A9P0DQ56"/>
<evidence type="ECO:0000256" key="4">
    <source>
        <dbReference type="ARBA" id="ARBA00022989"/>
    </source>
</evidence>
<proteinExistence type="inferred from homology"/>
<accession>A0A9P0DQ56</accession>
<keyword evidence="9" id="KW-1185">Reference proteome</keyword>
<dbReference type="PANTHER" id="PTHR12770:SF31">
    <property type="entry name" value="RUS FAMILY MEMBER 1"/>
    <property type="match status" value="1"/>
</dbReference>
<evidence type="ECO:0000259" key="6">
    <source>
        <dbReference type="Pfam" id="PF04884"/>
    </source>
</evidence>
<comment type="similarity">
    <text evidence="2">Belongs to the RUS1 family.</text>
</comment>
<dbReference type="GO" id="GO:0016020">
    <property type="term" value="C:membrane"/>
    <property type="evidence" value="ECO:0007669"/>
    <property type="project" value="UniProtKB-SubCell"/>
</dbReference>
<organism evidence="8 9">
    <name type="scientific">Phaedon cochleariae</name>
    <name type="common">Mustard beetle</name>
    <dbReference type="NCBI Taxonomy" id="80249"/>
    <lineage>
        <taxon>Eukaryota</taxon>
        <taxon>Metazoa</taxon>
        <taxon>Ecdysozoa</taxon>
        <taxon>Arthropoda</taxon>
        <taxon>Hexapoda</taxon>
        <taxon>Insecta</taxon>
        <taxon>Pterygota</taxon>
        <taxon>Neoptera</taxon>
        <taxon>Endopterygota</taxon>
        <taxon>Coleoptera</taxon>
        <taxon>Polyphaga</taxon>
        <taxon>Cucujiformia</taxon>
        <taxon>Chrysomeloidea</taxon>
        <taxon>Chrysomelidae</taxon>
        <taxon>Chrysomelinae</taxon>
        <taxon>Chrysomelini</taxon>
        <taxon>Phaedon</taxon>
    </lineage>
</organism>
<comment type="subcellular location">
    <subcellularLocation>
        <location evidence="1">Membrane</location>
    </subcellularLocation>
</comment>
<reference evidence="8" key="1">
    <citation type="submission" date="2022-01" db="EMBL/GenBank/DDBJ databases">
        <authorList>
            <person name="King R."/>
        </authorList>
    </citation>
    <scope>NUCLEOTIDE SEQUENCE</scope>
</reference>
<dbReference type="PANTHER" id="PTHR12770">
    <property type="entry name" value="RUS1 FAMILY PROTEIN C16ORF58"/>
    <property type="match status" value="1"/>
</dbReference>
<dbReference type="EMBL" id="OU896721">
    <property type="protein sequence ID" value="CAH1154082.1"/>
    <property type="molecule type" value="Genomic_DNA"/>
</dbReference>
<evidence type="ECO:0000256" key="5">
    <source>
        <dbReference type="ARBA" id="ARBA00023136"/>
    </source>
</evidence>
<sequence length="474" mass="53666">MMVDDEIMIVEQCGPRGDVFLYSKNDNNEIIQLKSEGPPPTTISLSLQCLKNFFCEILLPYGYPESVSEDYLEYQLWDTAQAFCSTIVGAFTTRAILKGVGVGNAQATALSAAVTWILKDGTGMVGRIIFAWWKGKGLDSDCKKWRLFADVLNDLAMTIELFLPFFSDLSMPVLCVSSTMKSIVGIAGGATRASIMHHQAIKDNMAEISAKDGTQETLVNLVASITSIYLFNIFTGPISEMIFVLSLMGLHLLTNYWAVKSLIFTTFNDQRLLIVLRSYFNIGAILNPLRANKREVVILGIGASVHKFCGFNILMGQPLKNVLCTLSPADFQQNLSVYKDKNYFLLVDINERNIYITFEKDETTEEVIAAFFHAVCLGIATCLYNNIPLDNFLKRQLHHPTPMTRLYTFMNSYEKSSTMRNMPYNNLFDFEEFVKQEYSMFHFALQVNGWNMNSHSLNIGDWRSDWKICNKKKE</sequence>
<keyword evidence="3" id="KW-0812">Transmembrane</keyword>
<evidence type="ECO:0000259" key="7">
    <source>
        <dbReference type="Pfam" id="PF24160"/>
    </source>
</evidence>
<dbReference type="InterPro" id="IPR006968">
    <property type="entry name" value="RUS_fam"/>
</dbReference>
<keyword evidence="4" id="KW-1133">Transmembrane helix</keyword>
<gene>
    <name evidence="8" type="ORF">PHAECO_LOCUS4668</name>
</gene>
<dbReference type="Proteomes" id="UP001153737">
    <property type="component" value="Chromosome 15"/>
</dbReference>
<protein>
    <submittedName>
        <fullName evidence="8">Uncharacterized protein</fullName>
    </submittedName>
</protein>
<evidence type="ECO:0000313" key="8">
    <source>
        <dbReference type="EMBL" id="CAH1154082.1"/>
    </source>
</evidence>
<reference evidence="8" key="2">
    <citation type="submission" date="2022-10" db="EMBL/GenBank/DDBJ databases">
        <authorList>
            <consortium name="ENA_rothamsted_submissions"/>
            <consortium name="culmorum"/>
            <person name="King R."/>
        </authorList>
    </citation>
    <scope>NUCLEOTIDE SEQUENCE</scope>
</reference>
<dbReference type="OrthoDB" id="364779at2759"/>